<dbReference type="RefSeq" id="WP_224041630.1">
    <property type="nucleotide sequence ID" value="NZ_CAJZAH010000002.1"/>
</dbReference>
<dbReference type="InterPro" id="IPR021948">
    <property type="entry name" value="DUF3565"/>
</dbReference>
<reference evidence="2 3" key="1">
    <citation type="submission" date="2021-08" db="EMBL/GenBank/DDBJ databases">
        <authorList>
            <person name="Peeters C."/>
        </authorList>
    </citation>
    <scope>NUCLEOTIDE SEQUENCE [LARGE SCALE GENOMIC DNA]</scope>
    <source>
        <strain evidence="2 3">LMG 21510</strain>
    </source>
</reference>
<feature type="compositionally biased region" description="Pro residues" evidence="1">
    <location>
        <begin position="83"/>
        <end position="92"/>
    </location>
</feature>
<feature type="region of interest" description="Disordered" evidence="1">
    <location>
        <begin position="62"/>
        <end position="92"/>
    </location>
</feature>
<dbReference type="EMBL" id="CAJZAH010000002">
    <property type="protein sequence ID" value="CAG9172955.1"/>
    <property type="molecule type" value="Genomic_DNA"/>
</dbReference>
<keyword evidence="3" id="KW-1185">Reference proteome</keyword>
<evidence type="ECO:0000313" key="2">
    <source>
        <dbReference type="EMBL" id="CAG9172955.1"/>
    </source>
</evidence>
<evidence type="ECO:0000313" key="3">
    <source>
        <dbReference type="Proteomes" id="UP000721236"/>
    </source>
</evidence>
<protein>
    <recommendedName>
        <fullName evidence="4">DUF3565 domain-containing protein</fullName>
    </recommendedName>
</protein>
<dbReference type="Pfam" id="PF12088">
    <property type="entry name" value="DUF3565"/>
    <property type="match status" value="1"/>
</dbReference>
<sequence>MESVIVGFHRDEHGDWVAELACGHGQHMRHDPPWQSRPWTTTAQGRASKLGTALYCRKCERGEPRAPWSHEGGKDRGGAAEPGPAPDAAPEA</sequence>
<evidence type="ECO:0008006" key="4">
    <source>
        <dbReference type="Google" id="ProtNLM"/>
    </source>
</evidence>
<proteinExistence type="predicted"/>
<evidence type="ECO:0000256" key="1">
    <source>
        <dbReference type="SAM" id="MobiDB-lite"/>
    </source>
</evidence>
<gene>
    <name evidence="2" type="ORF">LMG21510_02120</name>
</gene>
<name>A0ABN7YHR0_9BURK</name>
<dbReference type="Proteomes" id="UP000721236">
    <property type="component" value="Unassembled WGS sequence"/>
</dbReference>
<accession>A0ABN7YHR0</accession>
<organism evidence="2 3">
    <name type="scientific">Cupriavidus respiraculi</name>
    <dbReference type="NCBI Taxonomy" id="195930"/>
    <lineage>
        <taxon>Bacteria</taxon>
        <taxon>Pseudomonadati</taxon>
        <taxon>Pseudomonadota</taxon>
        <taxon>Betaproteobacteria</taxon>
        <taxon>Burkholderiales</taxon>
        <taxon>Burkholderiaceae</taxon>
        <taxon>Cupriavidus</taxon>
    </lineage>
</organism>
<comment type="caution">
    <text evidence="2">The sequence shown here is derived from an EMBL/GenBank/DDBJ whole genome shotgun (WGS) entry which is preliminary data.</text>
</comment>